<dbReference type="AlphaFoldDB" id="A0A2S7ST60"/>
<protein>
    <submittedName>
        <fullName evidence="1">Uncharacterized protein</fullName>
    </submittedName>
</protein>
<evidence type="ECO:0000313" key="1">
    <source>
        <dbReference type="EMBL" id="PQJ10110.1"/>
    </source>
</evidence>
<accession>A0A2S7ST60</accession>
<dbReference type="EMBL" id="PPSL01000004">
    <property type="protein sequence ID" value="PQJ10110.1"/>
    <property type="molecule type" value="Genomic_DNA"/>
</dbReference>
<comment type="caution">
    <text evidence="1">The sequence shown here is derived from an EMBL/GenBank/DDBJ whole genome shotgun (WGS) entry which is preliminary data.</text>
</comment>
<name>A0A2S7ST60_9BACT</name>
<proteinExistence type="predicted"/>
<organism evidence="1 2">
    <name type="scientific">Flavipsychrobacter stenotrophus</name>
    <dbReference type="NCBI Taxonomy" id="2077091"/>
    <lineage>
        <taxon>Bacteria</taxon>
        <taxon>Pseudomonadati</taxon>
        <taxon>Bacteroidota</taxon>
        <taxon>Chitinophagia</taxon>
        <taxon>Chitinophagales</taxon>
        <taxon>Chitinophagaceae</taxon>
        <taxon>Flavipsychrobacter</taxon>
    </lineage>
</organism>
<keyword evidence="2" id="KW-1185">Reference proteome</keyword>
<sequence length="106" mass="12482">MPKPFAEFKRRNMLDVYLFIEKSLVFGELGFELYNIPHLYGENMTFVTDKTNDYGTLQYTNTKTDAKASINIDKDYNVFIEGVDNDTKNRMEQFVTQYLQQAKFLP</sequence>
<dbReference type="RefSeq" id="WP_105040119.1">
    <property type="nucleotide sequence ID" value="NZ_PPSL01000004.1"/>
</dbReference>
<dbReference type="Proteomes" id="UP000239872">
    <property type="component" value="Unassembled WGS sequence"/>
</dbReference>
<evidence type="ECO:0000313" key="2">
    <source>
        <dbReference type="Proteomes" id="UP000239872"/>
    </source>
</evidence>
<reference evidence="1 2" key="1">
    <citation type="submission" date="2018-01" db="EMBL/GenBank/DDBJ databases">
        <title>A novel member of the phylum Bacteroidetes isolated from glacier ice.</title>
        <authorList>
            <person name="Liu Q."/>
            <person name="Xin Y.-H."/>
        </authorList>
    </citation>
    <scope>NUCLEOTIDE SEQUENCE [LARGE SCALE GENOMIC DNA]</scope>
    <source>
        <strain evidence="1 2">RB1R16</strain>
    </source>
</reference>
<gene>
    <name evidence="1" type="ORF">CJD36_015550</name>
</gene>